<organism evidence="3 4">
    <name type="scientific">Symbiodinium natans</name>
    <dbReference type="NCBI Taxonomy" id="878477"/>
    <lineage>
        <taxon>Eukaryota</taxon>
        <taxon>Sar</taxon>
        <taxon>Alveolata</taxon>
        <taxon>Dinophyceae</taxon>
        <taxon>Suessiales</taxon>
        <taxon>Symbiodiniaceae</taxon>
        <taxon>Symbiodinium</taxon>
    </lineage>
</organism>
<feature type="domain" description="Ribulose bisphosphate carboxylase large subunit ferrodoxin-like N-terminal" evidence="2">
    <location>
        <begin position="421"/>
        <end position="528"/>
    </location>
</feature>
<keyword evidence="4" id="KW-1185">Reference proteome</keyword>
<dbReference type="GO" id="GO:0015977">
    <property type="term" value="P:carbon fixation"/>
    <property type="evidence" value="ECO:0007669"/>
    <property type="project" value="InterPro"/>
</dbReference>
<name>A0A812I7J9_9DINO</name>
<feature type="compositionally biased region" description="Acidic residues" evidence="1">
    <location>
        <begin position="30"/>
        <end position="48"/>
    </location>
</feature>
<feature type="region of interest" description="Disordered" evidence="1">
    <location>
        <begin position="1"/>
        <end position="176"/>
    </location>
</feature>
<evidence type="ECO:0000259" key="2">
    <source>
        <dbReference type="Pfam" id="PF02788"/>
    </source>
</evidence>
<dbReference type="InterPro" id="IPR017443">
    <property type="entry name" value="RuBisCO_lsu_fd_N"/>
</dbReference>
<dbReference type="GO" id="GO:0000287">
    <property type="term" value="F:magnesium ion binding"/>
    <property type="evidence" value="ECO:0007669"/>
    <property type="project" value="InterPro"/>
</dbReference>
<feature type="compositionally biased region" description="Acidic residues" evidence="1">
    <location>
        <begin position="61"/>
        <end position="83"/>
    </location>
</feature>
<feature type="region of interest" description="Disordered" evidence="1">
    <location>
        <begin position="373"/>
        <end position="404"/>
    </location>
</feature>
<dbReference type="InterPro" id="IPR036422">
    <property type="entry name" value="RuBisCO_lsu_N_sf"/>
</dbReference>
<accession>A0A812I7J9</accession>
<dbReference type="GO" id="GO:0016984">
    <property type="term" value="F:ribulose-bisphosphate carboxylase activity"/>
    <property type="evidence" value="ECO:0007669"/>
    <property type="project" value="InterPro"/>
</dbReference>
<dbReference type="EMBL" id="CAJNDS010000203">
    <property type="protein sequence ID" value="CAE7027721.1"/>
    <property type="molecule type" value="Genomic_DNA"/>
</dbReference>
<dbReference type="Pfam" id="PF02788">
    <property type="entry name" value="RuBisCO_large_N"/>
    <property type="match status" value="1"/>
</dbReference>
<reference evidence="3" key="1">
    <citation type="submission" date="2021-02" db="EMBL/GenBank/DDBJ databases">
        <authorList>
            <person name="Dougan E. K."/>
            <person name="Rhodes N."/>
            <person name="Thang M."/>
            <person name="Chan C."/>
        </authorList>
    </citation>
    <scope>NUCLEOTIDE SEQUENCE</scope>
</reference>
<evidence type="ECO:0000313" key="4">
    <source>
        <dbReference type="Proteomes" id="UP000604046"/>
    </source>
</evidence>
<comment type="caution">
    <text evidence="3">The sequence shown here is derived from an EMBL/GenBank/DDBJ whole genome shotgun (WGS) entry which is preliminary data.</text>
</comment>
<evidence type="ECO:0000256" key="1">
    <source>
        <dbReference type="SAM" id="MobiDB-lite"/>
    </source>
</evidence>
<proteinExistence type="predicted"/>
<dbReference type="SUPFAM" id="SSF51649">
    <property type="entry name" value="RuBisCo, C-terminal domain"/>
    <property type="match status" value="1"/>
</dbReference>
<protein>
    <submittedName>
        <fullName evidence="3">RbcL protein</fullName>
    </submittedName>
</protein>
<dbReference type="InterPro" id="IPR036376">
    <property type="entry name" value="RuBisCO_lsu_C_sf"/>
</dbReference>
<feature type="compositionally biased region" description="Basic and acidic residues" evidence="1">
    <location>
        <begin position="151"/>
        <end position="163"/>
    </location>
</feature>
<dbReference type="SUPFAM" id="SSF54966">
    <property type="entry name" value="RuBisCO, large subunit, small (N-terminal) domain"/>
    <property type="match status" value="1"/>
</dbReference>
<evidence type="ECO:0000313" key="3">
    <source>
        <dbReference type="EMBL" id="CAE7027721.1"/>
    </source>
</evidence>
<dbReference type="Gene3D" id="3.30.70.150">
    <property type="entry name" value="RuBisCO large subunit, N-terminal domain"/>
    <property type="match status" value="1"/>
</dbReference>
<dbReference type="Proteomes" id="UP000604046">
    <property type="component" value="Unassembled WGS sequence"/>
</dbReference>
<gene>
    <name evidence="3" type="primary">rbcL</name>
    <name evidence="3" type="ORF">SNAT2548_LOCUS3348</name>
</gene>
<feature type="compositionally biased region" description="Basic and acidic residues" evidence="1">
    <location>
        <begin position="117"/>
        <end position="134"/>
    </location>
</feature>
<dbReference type="AlphaFoldDB" id="A0A812I7J9"/>
<feature type="region of interest" description="Disordered" evidence="1">
    <location>
        <begin position="714"/>
        <end position="757"/>
    </location>
</feature>
<sequence>MAPRHDGHDGQSQGGSGQDLHVDVFKAAGADEDQGEGAASEEEEEEGAEDGHSEECSSEGSGDEYADAEGSEVELSCESDAEGSECRGEDDSGEEDEAGPLHDMAADDAKGQAGDKVCGDDVHGKGEEDAREASLEASVGEIRAAANVQAARDEGKAAEHVADAGDSPDSSLPREEAVHDALHLQDSVVASIEDSLGMLEEQQQLQAAPMQSLQIAADASPSLEERGVWKQRERLEEQDFQNLSPIASASKCQDEADHVVVTEVQPEVERSCAGDSGHGTAAEFFDISSDVSDVERDCSESSRVADICNSRRPASAQAQDQPDGLSHLTMPDQVPEHFVICELEPCGPGGIPGASPGNAAPQNLVLTQTLPQDQAHSVSQVAEDPQADSMDSQLKDPPAAMERQASKASDYYSQYGDLYFDEANLIENGNHVLVGYIMKPKEGHGYLETAVQFASEACPSTSDDFDSLDAHVYDIDPESEKMKIAYPVQLFGHDASITCSFFNLGIGNNQSMEEAEYSRINDFYLPPRFLRLYDGPDANVEGAWRTMGRRVNKVKHHCLAADGTLQPILRLLPKPAHPSLAFWQGHPEGELLDQMSECLPEVVQEMAACIKKAGPSKSLTNVLAVDSQMLDRGKYILSQFAPVFKSYALLVRSYVEGGAVTDTQPQGGYTAFVHTKLSQVIGAPDIHAGVADVPDVQDRLDTLEEQQLQVALGRSLAKTAAESPSLEDLPATGPAQEPSTHTSKRAPASARSPCTSNAGEAAIHGLQAVEEEASTGEQKEAANVVAALDEGQTAEPGLRSLADAGALHMQDSAETNCQAFSVAQVPPLPVMEEASTGENTEAGLRGLADAGDAPPGSLPCEEVVRGAVHVQDSAVTDCEAFSVAQVPPLPVMEEASTGENTEAGLRGLADAGDAPPGSLPCEEVVRGAVHVQDSAGIGNEDGRSQVFGFLVLGACRARLEMEKKRLLRRL</sequence>